<dbReference type="InterPro" id="IPR011705">
    <property type="entry name" value="BACK"/>
</dbReference>
<feature type="domain" description="BTB" evidence="1">
    <location>
        <begin position="281"/>
        <end position="355"/>
    </location>
</feature>
<dbReference type="OrthoDB" id="45365at2759"/>
<accession>A0A8S1BYW6</accession>
<keyword evidence="3" id="KW-1185">Reference proteome</keyword>
<dbReference type="PROSITE" id="PS50097">
    <property type="entry name" value="BTB"/>
    <property type="match status" value="1"/>
</dbReference>
<dbReference type="SMART" id="SM00875">
    <property type="entry name" value="BACK"/>
    <property type="match status" value="2"/>
</dbReference>
<evidence type="ECO:0000259" key="1">
    <source>
        <dbReference type="PROSITE" id="PS50097"/>
    </source>
</evidence>
<dbReference type="PANTHER" id="PTHR45774:SF4">
    <property type="entry name" value="AXUNDEAD, ISOFORM F"/>
    <property type="match status" value="1"/>
</dbReference>
<dbReference type="EMBL" id="CADEPI010000004">
    <property type="protein sequence ID" value="CAB3360870.1"/>
    <property type="molecule type" value="Genomic_DNA"/>
</dbReference>
<dbReference type="SMART" id="SM00225">
    <property type="entry name" value="BTB"/>
    <property type="match status" value="1"/>
</dbReference>
<dbReference type="Gene3D" id="1.25.40.420">
    <property type="match status" value="2"/>
</dbReference>
<proteinExistence type="predicted"/>
<gene>
    <name evidence="2" type="ORF">CLODIP_2_CD03242</name>
</gene>
<name>A0A8S1BYW6_9INSE</name>
<evidence type="ECO:0000313" key="3">
    <source>
        <dbReference type="Proteomes" id="UP000494165"/>
    </source>
</evidence>
<dbReference type="AlphaFoldDB" id="A0A8S1BYW6"/>
<dbReference type="PANTHER" id="PTHR45774">
    <property type="entry name" value="BTB/POZ DOMAIN-CONTAINING"/>
    <property type="match status" value="1"/>
</dbReference>
<sequence>MRYIYGDAENFQTVSIACEVYEFARLYMIEDVMHAAAKKMKAAAPHEILQVYETFKYLDKSDELKDALKTIARNTNEVLSSPQWVEAAPSTVLDIFKEPVLKVKSEKYLYEALITWGEKNSEAASDLRPMIDSALKQIRFMTFSSFEFSELCLMNANILTTEEQLQIFMSISRDDPTQLPPNFSVCKSDRKERINLREIHQPGCFGIAGSWFVAQQSVSDIKAEERRAKKHILNVLKQQSAVLIIITSLQCFLTNHRNGGYANGNKFHQKQLALYTNSEFYDCSFVVGKANPTVFKCHKLILAKASQVFANMLFGGFAEGHKDKDDAILIEKNSTPDVFDLAMRFIYGNVKDFQTTPMACKVYEFADRWQIKDLKEAAWMAIKNETQIDQVVNVYEMFQSLGDKERTKHFLEVIIDNTSEVLKSPHWIKVAPSTIDEIYKQITLNVSSEIELFDALLKWGAANSDSPTELRTKIERALQQIRFMTMESDDVAKLCSASVGILSTEETLQIFRSATLRDPEHMPANFSTCDLLRFSHTKFHINFVAVNDAIDVGVNYDSPVSSFTFKVKGDEPVFLTEVELYSLLNEQNVDREADVLCSLNASNSKKILGVAQFNGTIDQFMKALKFHRPIFLQDNTWNGNNDGVSWRIHIRPNSTLHIFRHTNQPLEHKDVSTLRFYFKGKR</sequence>
<dbReference type="Pfam" id="PF00651">
    <property type="entry name" value="BTB"/>
    <property type="match status" value="1"/>
</dbReference>
<organism evidence="2 3">
    <name type="scientific">Cloeon dipterum</name>
    <dbReference type="NCBI Taxonomy" id="197152"/>
    <lineage>
        <taxon>Eukaryota</taxon>
        <taxon>Metazoa</taxon>
        <taxon>Ecdysozoa</taxon>
        <taxon>Arthropoda</taxon>
        <taxon>Hexapoda</taxon>
        <taxon>Insecta</taxon>
        <taxon>Pterygota</taxon>
        <taxon>Palaeoptera</taxon>
        <taxon>Ephemeroptera</taxon>
        <taxon>Pisciforma</taxon>
        <taxon>Baetidae</taxon>
        <taxon>Cloeon</taxon>
    </lineage>
</organism>
<dbReference type="Pfam" id="PF07707">
    <property type="entry name" value="BACK"/>
    <property type="match status" value="2"/>
</dbReference>
<dbReference type="SUPFAM" id="SSF54695">
    <property type="entry name" value="POZ domain"/>
    <property type="match status" value="1"/>
</dbReference>
<evidence type="ECO:0000313" key="2">
    <source>
        <dbReference type="EMBL" id="CAB3360870.1"/>
    </source>
</evidence>
<dbReference type="GO" id="GO:0005829">
    <property type="term" value="C:cytosol"/>
    <property type="evidence" value="ECO:0007669"/>
    <property type="project" value="TreeGrafter"/>
</dbReference>
<dbReference type="Gene3D" id="3.30.710.10">
    <property type="entry name" value="Potassium Channel Kv1.1, Chain A"/>
    <property type="match status" value="1"/>
</dbReference>
<comment type="caution">
    <text evidence="2">The sequence shown here is derived from an EMBL/GenBank/DDBJ whole genome shotgun (WGS) entry which is preliminary data.</text>
</comment>
<dbReference type="GO" id="GO:0022008">
    <property type="term" value="P:neurogenesis"/>
    <property type="evidence" value="ECO:0007669"/>
    <property type="project" value="TreeGrafter"/>
</dbReference>
<dbReference type="InterPro" id="IPR000210">
    <property type="entry name" value="BTB/POZ_dom"/>
</dbReference>
<reference evidence="2 3" key="1">
    <citation type="submission" date="2020-04" db="EMBL/GenBank/DDBJ databases">
        <authorList>
            <person name="Alioto T."/>
            <person name="Alioto T."/>
            <person name="Gomez Garrido J."/>
        </authorList>
    </citation>
    <scope>NUCLEOTIDE SEQUENCE [LARGE SCALE GENOMIC DNA]</scope>
</reference>
<dbReference type="Proteomes" id="UP000494165">
    <property type="component" value="Unassembled WGS sequence"/>
</dbReference>
<dbReference type="CDD" id="cd18186">
    <property type="entry name" value="BTB_POZ_ZBTB_KLHL-like"/>
    <property type="match status" value="1"/>
</dbReference>
<dbReference type="GO" id="GO:0000932">
    <property type="term" value="C:P-body"/>
    <property type="evidence" value="ECO:0007669"/>
    <property type="project" value="TreeGrafter"/>
</dbReference>
<protein>
    <recommendedName>
        <fullName evidence="1">BTB domain-containing protein</fullName>
    </recommendedName>
</protein>
<dbReference type="InterPro" id="IPR011333">
    <property type="entry name" value="SKP1/BTB/POZ_sf"/>
</dbReference>